<name>A0A2W1NJF9_9FLAO</name>
<dbReference type="RefSeq" id="WP_111062249.1">
    <property type="nucleotide sequence ID" value="NZ_JBHUCU010000002.1"/>
</dbReference>
<dbReference type="AlphaFoldDB" id="A0A2W1NJF9"/>
<evidence type="ECO:0000256" key="1">
    <source>
        <dbReference type="SAM" id="Phobius"/>
    </source>
</evidence>
<proteinExistence type="predicted"/>
<keyword evidence="1" id="KW-0472">Membrane</keyword>
<sequence>MKWKKNVLTVVLVLFGLLTLFLSSSVIFDWFGIRAMEGNYVPIVVWVNFIASVLYLLAAFAIYNGESWMVKPLVLALVMLVVGLIGFWIHVINGGLYETKTIGAMIFRTFFTAFLMLMAFQLKPKRKLP</sequence>
<feature type="transmembrane region" description="Helical" evidence="1">
    <location>
        <begin position="102"/>
        <end position="120"/>
    </location>
</feature>
<dbReference type="OrthoDB" id="1122739at2"/>
<feature type="transmembrane region" description="Helical" evidence="1">
    <location>
        <begin position="74"/>
        <end position="96"/>
    </location>
</feature>
<gene>
    <name evidence="2" type="ORF">DNU06_05630</name>
</gene>
<keyword evidence="1" id="KW-1133">Transmembrane helix</keyword>
<evidence type="ECO:0000313" key="2">
    <source>
        <dbReference type="EMBL" id="PZE18096.1"/>
    </source>
</evidence>
<dbReference type="Proteomes" id="UP000249248">
    <property type="component" value="Unassembled WGS sequence"/>
</dbReference>
<reference evidence="2 3" key="1">
    <citation type="submission" date="2018-06" db="EMBL/GenBank/DDBJ databases">
        <title>The draft genome sequence of Crocinitomix sp. SM1701.</title>
        <authorList>
            <person name="Zhang X."/>
        </authorList>
    </citation>
    <scope>NUCLEOTIDE SEQUENCE [LARGE SCALE GENOMIC DNA]</scope>
    <source>
        <strain evidence="2 3">SM1701</strain>
    </source>
</reference>
<feature type="transmembrane region" description="Helical" evidence="1">
    <location>
        <begin position="39"/>
        <end position="62"/>
    </location>
</feature>
<protein>
    <submittedName>
        <fullName evidence="2">Uncharacterized protein</fullName>
    </submittedName>
</protein>
<organism evidence="2 3">
    <name type="scientific">Putridiphycobacter roseus</name>
    <dbReference type="NCBI Taxonomy" id="2219161"/>
    <lineage>
        <taxon>Bacteria</taxon>
        <taxon>Pseudomonadati</taxon>
        <taxon>Bacteroidota</taxon>
        <taxon>Flavobacteriia</taxon>
        <taxon>Flavobacteriales</taxon>
        <taxon>Crocinitomicaceae</taxon>
        <taxon>Putridiphycobacter</taxon>
    </lineage>
</organism>
<evidence type="ECO:0000313" key="3">
    <source>
        <dbReference type="Proteomes" id="UP000249248"/>
    </source>
</evidence>
<keyword evidence="3" id="KW-1185">Reference proteome</keyword>
<accession>A0A2W1NJF9</accession>
<comment type="caution">
    <text evidence="2">The sequence shown here is derived from an EMBL/GenBank/DDBJ whole genome shotgun (WGS) entry which is preliminary data.</text>
</comment>
<keyword evidence="1" id="KW-0812">Transmembrane</keyword>
<dbReference type="EMBL" id="QKSB01000002">
    <property type="protein sequence ID" value="PZE18096.1"/>
    <property type="molecule type" value="Genomic_DNA"/>
</dbReference>